<evidence type="ECO:0000256" key="1">
    <source>
        <dbReference type="ARBA" id="ARBA00004123"/>
    </source>
</evidence>
<organism evidence="7 8">
    <name type="scientific">Linum trigynum</name>
    <dbReference type="NCBI Taxonomy" id="586398"/>
    <lineage>
        <taxon>Eukaryota</taxon>
        <taxon>Viridiplantae</taxon>
        <taxon>Streptophyta</taxon>
        <taxon>Embryophyta</taxon>
        <taxon>Tracheophyta</taxon>
        <taxon>Spermatophyta</taxon>
        <taxon>Magnoliopsida</taxon>
        <taxon>eudicotyledons</taxon>
        <taxon>Gunneridae</taxon>
        <taxon>Pentapetalae</taxon>
        <taxon>rosids</taxon>
        <taxon>fabids</taxon>
        <taxon>Malpighiales</taxon>
        <taxon>Linaceae</taxon>
        <taxon>Linum</taxon>
    </lineage>
</organism>
<evidence type="ECO:0000259" key="6">
    <source>
        <dbReference type="PROSITE" id="PS50891"/>
    </source>
</evidence>
<dbReference type="PROSITE" id="PS50891">
    <property type="entry name" value="LOB"/>
    <property type="match status" value="1"/>
</dbReference>
<comment type="subcellular location">
    <subcellularLocation>
        <location evidence="1">Nucleus</location>
    </subcellularLocation>
</comment>
<feature type="domain" description="LOB" evidence="6">
    <location>
        <begin position="7"/>
        <end position="110"/>
    </location>
</feature>
<dbReference type="PANTHER" id="PTHR31301:SF83">
    <property type="entry name" value="PROTEIN ASYMMETRIC LEAVES 2"/>
    <property type="match status" value="1"/>
</dbReference>
<dbReference type="Proteomes" id="UP001497516">
    <property type="component" value="Chromosome 2"/>
</dbReference>
<evidence type="ECO:0000256" key="5">
    <source>
        <dbReference type="SAM" id="Coils"/>
    </source>
</evidence>
<reference evidence="7 8" key="1">
    <citation type="submission" date="2024-04" db="EMBL/GenBank/DDBJ databases">
        <authorList>
            <person name="Fracassetti M."/>
        </authorList>
    </citation>
    <scope>NUCLEOTIDE SEQUENCE [LARGE SCALE GENOMIC DNA]</scope>
</reference>
<dbReference type="PANTHER" id="PTHR31301">
    <property type="entry name" value="LOB DOMAIN-CONTAINING PROTEIN 4-RELATED"/>
    <property type="match status" value="1"/>
</dbReference>
<evidence type="ECO:0000313" key="8">
    <source>
        <dbReference type="Proteomes" id="UP001497516"/>
    </source>
</evidence>
<gene>
    <name evidence="7" type="ORF">LTRI10_LOCUS14414</name>
</gene>
<keyword evidence="3" id="KW-0217">Developmental protein</keyword>
<evidence type="ECO:0000256" key="2">
    <source>
        <dbReference type="ARBA" id="ARBA00005474"/>
    </source>
</evidence>
<sequence>MAMHGSARCALCQWRKADECPADCHFRPHFPAGSQAFEKIRRVYGGNVVEITYGALPFPEQQARLAFLALEREADARIENPVMGSLGTVAVLEEQIRRLREQLASVEQKLALFQQQVALLRQQHLHPNNNL</sequence>
<name>A0AAV2DHS4_9ROSI</name>
<dbReference type="EMBL" id="OZ034815">
    <property type="protein sequence ID" value="CAL1372402.1"/>
    <property type="molecule type" value="Genomic_DNA"/>
</dbReference>
<proteinExistence type="inferred from homology"/>
<feature type="coiled-coil region" evidence="5">
    <location>
        <begin position="89"/>
        <end position="123"/>
    </location>
</feature>
<keyword evidence="4" id="KW-0539">Nucleus</keyword>
<dbReference type="AlphaFoldDB" id="A0AAV2DHS4"/>
<keyword evidence="5" id="KW-0175">Coiled coil</keyword>
<dbReference type="Pfam" id="PF03195">
    <property type="entry name" value="LOB"/>
    <property type="match status" value="1"/>
</dbReference>
<evidence type="ECO:0000256" key="4">
    <source>
        <dbReference type="ARBA" id="ARBA00023242"/>
    </source>
</evidence>
<dbReference type="InterPro" id="IPR004883">
    <property type="entry name" value="LOB"/>
</dbReference>
<accession>A0AAV2DHS4</accession>
<evidence type="ECO:0000256" key="3">
    <source>
        <dbReference type="ARBA" id="ARBA00022473"/>
    </source>
</evidence>
<comment type="similarity">
    <text evidence="2">Belongs to the LOB domain-containing protein family.</text>
</comment>
<protein>
    <recommendedName>
        <fullName evidence="6">LOB domain-containing protein</fullName>
    </recommendedName>
</protein>
<dbReference type="GO" id="GO:0005634">
    <property type="term" value="C:nucleus"/>
    <property type="evidence" value="ECO:0007669"/>
    <property type="project" value="UniProtKB-SubCell"/>
</dbReference>
<evidence type="ECO:0000313" key="7">
    <source>
        <dbReference type="EMBL" id="CAL1372402.1"/>
    </source>
</evidence>
<keyword evidence="8" id="KW-1185">Reference proteome</keyword>